<dbReference type="RefSeq" id="WP_008437415.1">
    <property type="nucleotide sequence ID" value="NZ_JAVEFB010000031.1"/>
</dbReference>
<evidence type="ECO:0000313" key="1">
    <source>
        <dbReference type="EMBL" id="KWV79074.1"/>
    </source>
</evidence>
<name>A0A120G2A3_PSEFL</name>
<dbReference type="Pfam" id="PF13462">
    <property type="entry name" value="Thioredoxin_4"/>
    <property type="match status" value="1"/>
</dbReference>
<dbReference type="GeneID" id="61828680"/>
<organism evidence="1 2">
    <name type="scientific">Pseudomonas fluorescens</name>
    <dbReference type="NCBI Taxonomy" id="294"/>
    <lineage>
        <taxon>Bacteria</taxon>
        <taxon>Pseudomonadati</taxon>
        <taxon>Pseudomonadota</taxon>
        <taxon>Gammaproteobacteria</taxon>
        <taxon>Pseudomonadales</taxon>
        <taxon>Pseudomonadaceae</taxon>
        <taxon>Pseudomonas</taxon>
    </lineage>
</organism>
<dbReference type="InterPro" id="IPR036249">
    <property type="entry name" value="Thioredoxin-like_sf"/>
</dbReference>
<protein>
    <submittedName>
        <fullName evidence="1">DSBA-like thioredoxin domain protein</fullName>
    </submittedName>
</protein>
<dbReference type="PROSITE" id="PS51257">
    <property type="entry name" value="PROKAR_LIPOPROTEIN"/>
    <property type="match status" value="1"/>
</dbReference>
<dbReference type="CDD" id="cd02972">
    <property type="entry name" value="DsbA_family"/>
    <property type="match status" value="1"/>
</dbReference>
<dbReference type="SUPFAM" id="SSF52833">
    <property type="entry name" value="Thioredoxin-like"/>
    <property type="match status" value="1"/>
</dbReference>
<dbReference type="PATRIC" id="fig|294.195.peg.1724"/>
<dbReference type="AlphaFoldDB" id="A0A120G2A3"/>
<dbReference type="Gene3D" id="3.40.30.10">
    <property type="entry name" value="Glutaredoxin"/>
    <property type="match status" value="1"/>
</dbReference>
<evidence type="ECO:0000313" key="2">
    <source>
        <dbReference type="Proteomes" id="UP000063434"/>
    </source>
</evidence>
<dbReference type="EMBL" id="LCYC01000013">
    <property type="protein sequence ID" value="KWV79074.1"/>
    <property type="molecule type" value="Genomic_DNA"/>
</dbReference>
<sequence length="227" mass="24745">MIGLRKYWLMLGCVLAGTSMACLALTRSEIPSPHNTGPWLFGPSKARWTVTEFADLECPYCKTYTPALKTWIQQQKDVNLQWHHLPLDVHGPTALHEAKLAECAGALGGAPAFWQAIDQIFDRTRSNGEGFNGHLNVVDVTYQDLLSCAATDKVIARHVGQQVEEALKAGITATPTVIIKDNTTGSSVKLEGPADGVLLLSARDWLAQKKSCDALQKSNVKSLSHCH</sequence>
<gene>
    <name evidence="1" type="ORF">PFL603g_01633</name>
</gene>
<comment type="caution">
    <text evidence="1">The sequence shown here is derived from an EMBL/GenBank/DDBJ whole genome shotgun (WGS) entry which is preliminary data.</text>
</comment>
<proteinExistence type="predicted"/>
<dbReference type="InterPro" id="IPR013766">
    <property type="entry name" value="Thioredoxin_domain"/>
</dbReference>
<accession>A0A120G2A3</accession>
<dbReference type="Proteomes" id="UP000063434">
    <property type="component" value="Unassembled WGS sequence"/>
</dbReference>
<dbReference type="PROSITE" id="PS51352">
    <property type="entry name" value="THIOREDOXIN_2"/>
    <property type="match status" value="1"/>
</dbReference>
<reference evidence="1 2" key="1">
    <citation type="submission" date="2015-05" db="EMBL/GenBank/DDBJ databases">
        <title>A genomic and transcriptomic approach to investigate the blue pigment phenotype in Pseudomonas fluorescens.</title>
        <authorList>
            <person name="Andreani N.A."/>
            <person name="Cardazzo B."/>
        </authorList>
    </citation>
    <scope>NUCLEOTIDE SEQUENCE [LARGE SCALE GENOMIC DNA]</scope>
    <source>
        <strain evidence="1 2">Ps_40</strain>
    </source>
</reference>
<dbReference type="InterPro" id="IPR012336">
    <property type="entry name" value="Thioredoxin-like_fold"/>
</dbReference>